<dbReference type="GO" id="GO:0051049">
    <property type="term" value="P:regulation of transport"/>
    <property type="evidence" value="ECO:0007669"/>
    <property type="project" value="TreeGrafter"/>
</dbReference>
<dbReference type="Pfam" id="PF06456">
    <property type="entry name" value="Arfaptin"/>
    <property type="match status" value="2"/>
</dbReference>
<dbReference type="GO" id="GO:0005794">
    <property type="term" value="C:Golgi apparatus"/>
    <property type="evidence" value="ECO:0007669"/>
    <property type="project" value="TreeGrafter"/>
</dbReference>
<dbReference type="SMART" id="SM01015">
    <property type="entry name" value="Arfaptin"/>
    <property type="match status" value="1"/>
</dbReference>
<evidence type="ECO:0000313" key="2">
    <source>
        <dbReference type="Proteomes" id="UP000675881"/>
    </source>
</evidence>
<sequence length="394" mass="45346">MPKELAPYALTLHLALLPVETFDGKICIHRGNIKALVDRVMTDGPMNRTAQQYWVAKQAVARKFGKDEDEHIAASDSELDAKLELFKSVKETTLDLQILIEQYQDRLCNLSYEENALGRFLKDYGKSDKTRAGKMMSAVEVETFKRRAIEDTQWTVTAMEKNRTEYRGSLMWMKKISQELDPDTYNQLEKFRKVQTHVKKSKAKFDKCKLDCLQKVDLLAASRCNMFSHALILYQDALITFWEKTSRTMAHVNETFKGYQPYEFSYIKDLVEPPERRYSFAKEAVGLNQEKENLLNNPKSNSDESHVEDATTPNLVDLSMPSHENAPNSFDKKIEEDELLLDIDDELADDKIFDYLPIHSENSREFTKKPKVDNDDALLLEELMNGPQATSFGG</sequence>
<accession>A0A7R8CNP2</accession>
<gene>
    <name evidence="1" type="ORF">LSAA_4429</name>
</gene>
<dbReference type="PANTHER" id="PTHR10164:SF4">
    <property type="entry name" value="GH23156P"/>
    <property type="match status" value="1"/>
</dbReference>
<dbReference type="PANTHER" id="PTHR10164">
    <property type="entry name" value="ISLET CELL AUTOANTIGEN 1"/>
    <property type="match status" value="1"/>
</dbReference>
<evidence type="ECO:0000313" key="1">
    <source>
        <dbReference type="EMBL" id="CAF2831565.1"/>
    </source>
</evidence>
<protein>
    <submittedName>
        <fullName evidence="1">ICA1</fullName>
    </submittedName>
</protein>
<dbReference type="SUPFAM" id="SSF103657">
    <property type="entry name" value="BAR/IMD domain-like"/>
    <property type="match status" value="1"/>
</dbReference>
<keyword evidence="2" id="KW-1185">Reference proteome</keyword>
<dbReference type="Proteomes" id="UP000675881">
    <property type="component" value="Chromosome 13"/>
</dbReference>
<reference evidence="1" key="1">
    <citation type="submission" date="2021-02" db="EMBL/GenBank/DDBJ databases">
        <authorList>
            <person name="Bekaert M."/>
        </authorList>
    </citation>
    <scope>NUCLEOTIDE SEQUENCE</scope>
    <source>
        <strain evidence="1">IoA-00</strain>
    </source>
</reference>
<dbReference type="GO" id="GO:0019904">
    <property type="term" value="F:protein domain specific binding"/>
    <property type="evidence" value="ECO:0007669"/>
    <property type="project" value="InterPro"/>
</dbReference>
<dbReference type="InterPro" id="IPR010504">
    <property type="entry name" value="AH_dom"/>
</dbReference>
<dbReference type="Gene3D" id="1.20.1270.60">
    <property type="entry name" value="Arfaptin homology (AH) domain/BAR domain"/>
    <property type="match status" value="2"/>
</dbReference>
<dbReference type="InterPro" id="IPR027267">
    <property type="entry name" value="AH/BAR_dom_sf"/>
</dbReference>
<dbReference type="EMBL" id="HG994592">
    <property type="protein sequence ID" value="CAF2831565.1"/>
    <property type="molecule type" value="Genomic_DNA"/>
</dbReference>
<name>A0A7R8CNP2_LEPSM</name>
<organism evidence="1 2">
    <name type="scientific">Lepeophtheirus salmonis</name>
    <name type="common">Salmon louse</name>
    <name type="synonym">Caligus salmonis</name>
    <dbReference type="NCBI Taxonomy" id="72036"/>
    <lineage>
        <taxon>Eukaryota</taxon>
        <taxon>Metazoa</taxon>
        <taxon>Ecdysozoa</taxon>
        <taxon>Arthropoda</taxon>
        <taxon>Crustacea</taxon>
        <taxon>Multicrustacea</taxon>
        <taxon>Hexanauplia</taxon>
        <taxon>Copepoda</taxon>
        <taxon>Siphonostomatoida</taxon>
        <taxon>Caligidae</taxon>
        <taxon>Lepeophtheirus</taxon>
    </lineage>
</organism>
<dbReference type="PROSITE" id="PS50870">
    <property type="entry name" value="AH"/>
    <property type="match status" value="1"/>
</dbReference>
<dbReference type="OrthoDB" id="2126778at2759"/>
<proteinExistence type="predicted"/>
<dbReference type="AlphaFoldDB" id="A0A7R8CNP2"/>
<dbReference type="InterPro" id="IPR024114">
    <property type="entry name" value="Islet_autoAg_Ica1/Ica1-like"/>
</dbReference>